<dbReference type="InterPro" id="IPR058155">
    <property type="entry name" value="Skg3/CAF120-like_PH"/>
</dbReference>
<proteinExistence type="predicted"/>
<feature type="domain" description="Skg3/CAF120-like PH-like" evidence="2">
    <location>
        <begin position="382"/>
        <end position="434"/>
    </location>
</feature>
<organism evidence="3 4">
    <name type="scientific">Zygosaccharomyces bailii (strain CLIB 213 / ATCC 58445 / CBS 680 / BCRC 21525 / NBRC 1098 / NCYC 1416 / NRRL Y-2227)</name>
    <dbReference type="NCBI Taxonomy" id="1333698"/>
    <lineage>
        <taxon>Eukaryota</taxon>
        <taxon>Fungi</taxon>
        <taxon>Dikarya</taxon>
        <taxon>Ascomycota</taxon>
        <taxon>Saccharomycotina</taxon>
        <taxon>Saccharomycetes</taxon>
        <taxon>Saccharomycetales</taxon>
        <taxon>Saccharomycetaceae</taxon>
        <taxon>Zygosaccharomyces</taxon>
    </lineage>
</organism>
<dbReference type="Proteomes" id="UP000019375">
    <property type="component" value="Unassembled WGS sequence"/>
</dbReference>
<protein>
    <submittedName>
        <fullName evidence="3">ZYBA0S12-02520g1_1</fullName>
    </submittedName>
</protein>
<evidence type="ECO:0000313" key="4">
    <source>
        <dbReference type="Proteomes" id="UP000019375"/>
    </source>
</evidence>
<dbReference type="AlphaFoldDB" id="A0A8J2TAV5"/>
<name>A0A8J2TAV5_ZYGB2</name>
<reference evidence="4" key="1">
    <citation type="journal article" date="2013" name="Genome Announc.">
        <title>Genome sequence of the food spoilage yeast Zygosaccharomyces bailii CLIB 213(T).</title>
        <authorList>
            <person name="Galeote V."/>
            <person name="Bigey F."/>
            <person name="Devillers H."/>
            <person name="Neuveglise C."/>
            <person name="Dequin S."/>
        </authorList>
    </citation>
    <scope>NUCLEOTIDE SEQUENCE [LARGE SCALE GENOMIC DNA]</scope>
    <source>
        <strain evidence="4">CLIB 213 / ATCC 58445 / CBS 680 / CCRC 21525 / NBRC 1098 / NCYC 1416 / NRRL Y-2227</strain>
    </source>
</reference>
<dbReference type="EMBL" id="HG316465">
    <property type="protein sequence ID" value="CDF91595.1"/>
    <property type="molecule type" value="Genomic_DNA"/>
</dbReference>
<evidence type="ECO:0000313" key="3">
    <source>
        <dbReference type="EMBL" id="CDF91595.1"/>
    </source>
</evidence>
<evidence type="ECO:0000259" key="2">
    <source>
        <dbReference type="Pfam" id="PF25381"/>
    </source>
</evidence>
<gene>
    <name evidence="3" type="ORF">BN860_02520g</name>
</gene>
<sequence>MRLLETLKAKSAARQLQNPFKAKSEDQLARQSDEGDLDKGTLAAHYLPDDYSFKSVPVATYNTVRPLLALLKAHESKRYYEHVFDPSQSTMWYISLKEKPGEEVLVQRLVLVGTFMILGGDDFGTLNINLVNEMGNAGTEQIREDGLSLDNGQLLLSCNSVALRQRLKKLCLLSIFEYMSIFKALTGTIISTMGFRMPDMHLVLSSAFNFKDWCEVYFEDRGWVKLWCHINRVPRSVHDKLSSQRQIKFYKDNKSMSASNLVCFIPETEYIQDVFFYRERTDNSLTYFQSNEKTLLDDLTTIKLLGNVCFPKETSQRRLLHYSSSMSLRSSKSTCEPDATGKVHNHRKSIFGPLNGHKRNASQDSSETTYSNVADMSKLNIEAGGLLIRPLAHEGLGHLEAMVRFIIPIMDIARKYGRPGNFIKDRCDLECMMFGLPRLPSVDYFALQEMNQVLEEETLEDSTNPRENTILAMSQFSNLLSECISRNPERESEYHFQKLGSILGGDETGSEIPREGGYLSVSSNSLSII</sequence>
<accession>A0A8J2TAV5</accession>
<dbReference type="Pfam" id="PF25381">
    <property type="entry name" value="PH_26"/>
    <property type="match status" value="2"/>
</dbReference>
<dbReference type="OrthoDB" id="5563754at2759"/>
<feature type="domain" description="Skg3/CAF120-like PH-like" evidence="2">
    <location>
        <begin position="205"/>
        <end position="274"/>
    </location>
</feature>
<feature type="region of interest" description="Disordered" evidence="1">
    <location>
        <begin position="330"/>
        <end position="369"/>
    </location>
</feature>
<evidence type="ECO:0000256" key="1">
    <source>
        <dbReference type="SAM" id="MobiDB-lite"/>
    </source>
</evidence>
<keyword evidence="4" id="KW-1185">Reference proteome</keyword>